<evidence type="ECO:0000256" key="1">
    <source>
        <dbReference type="ARBA" id="ARBA00004167"/>
    </source>
</evidence>
<feature type="region of interest" description="Disordered" evidence="7">
    <location>
        <begin position="185"/>
        <end position="204"/>
    </location>
</feature>
<proteinExistence type="inferred from homology"/>
<sequence>MKAILALVGGFALTLAVFGSGLAFAAWLLVAKPVHQSRPADSVAELWTKGAQPVDKAAQGLERVAAAQPAAPDAAARAQAVPPDPTVISAVTPVVGEEQAGLPASHVSWCANRYRSYNPDDNSYMSYSGEQRPCISPYLDAGAVDQAARPSTEVSYVEGGAAPLAATLEVSTGHAQSCFSRYRSYRPEDNSYQPYTGGPRRQCE</sequence>
<evidence type="ECO:0000313" key="8">
    <source>
        <dbReference type="EMBL" id="MCZ8547823.1"/>
    </source>
</evidence>
<dbReference type="InterPro" id="IPR012413">
    <property type="entry name" value="BA14K"/>
</dbReference>
<gene>
    <name evidence="8" type="ORF">OOJ09_26870</name>
</gene>
<evidence type="ECO:0000256" key="5">
    <source>
        <dbReference type="ARBA" id="ARBA00022734"/>
    </source>
</evidence>
<comment type="similarity">
    <text evidence="2">Belongs to the BA14k family.</text>
</comment>
<keyword evidence="9" id="KW-1185">Reference proteome</keyword>
<accession>A0ABT4R1X6</accession>
<keyword evidence="4" id="KW-0472">Membrane</keyword>
<dbReference type="Pfam" id="PF07886">
    <property type="entry name" value="BA14K"/>
    <property type="match status" value="2"/>
</dbReference>
<name>A0ABT4R1X6_9HYPH</name>
<dbReference type="Proteomes" id="UP001152178">
    <property type="component" value="Unassembled WGS sequence"/>
</dbReference>
<dbReference type="EMBL" id="JAPFQA010000018">
    <property type="protein sequence ID" value="MCZ8547823.1"/>
    <property type="molecule type" value="Genomic_DNA"/>
</dbReference>
<keyword evidence="5" id="KW-0430">Lectin</keyword>
<comment type="caution">
    <text evidence="8">The sequence shown here is derived from an EMBL/GenBank/DDBJ whole genome shotgun (WGS) entry which is preliminary data.</text>
</comment>
<evidence type="ECO:0000256" key="7">
    <source>
        <dbReference type="SAM" id="MobiDB-lite"/>
    </source>
</evidence>
<keyword evidence="4" id="KW-1003">Cell membrane</keyword>
<comment type="function">
    <text evidence="6">Has immunoglobulin-binding and hemagglutination properties, and can bind to mannose. Essential for virulence. May be involved in LPS biosynthesis or polysaccharide transport.</text>
</comment>
<reference evidence="8" key="1">
    <citation type="submission" date="2022-11" db="EMBL/GenBank/DDBJ databases">
        <authorList>
            <person name="Coimbra C."/>
        </authorList>
    </citation>
    <scope>NUCLEOTIDE SEQUENCE</scope>
    <source>
        <strain evidence="8">Jales19</strain>
    </source>
</reference>
<evidence type="ECO:0000256" key="3">
    <source>
        <dbReference type="ARBA" id="ARBA00020552"/>
    </source>
</evidence>
<evidence type="ECO:0000256" key="6">
    <source>
        <dbReference type="ARBA" id="ARBA00025321"/>
    </source>
</evidence>
<comment type="subcellular location">
    <subcellularLocation>
        <location evidence="1">Membrane</location>
        <topology evidence="1">Single-pass membrane protein</topology>
    </subcellularLocation>
</comment>
<organism evidence="8 9">
    <name type="scientific">Mesorhizobium qingshengii</name>
    <dbReference type="NCBI Taxonomy" id="1165689"/>
    <lineage>
        <taxon>Bacteria</taxon>
        <taxon>Pseudomonadati</taxon>
        <taxon>Pseudomonadota</taxon>
        <taxon>Alphaproteobacteria</taxon>
        <taxon>Hyphomicrobiales</taxon>
        <taxon>Phyllobacteriaceae</taxon>
        <taxon>Mesorhizobium</taxon>
    </lineage>
</organism>
<protein>
    <recommendedName>
        <fullName evidence="3">Lectin-like protein BA14k</fullName>
    </recommendedName>
</protein>
<evidence type="ECO:0000256" key="2">
    <source>
        <dbReference type="ARBA" id="ARBA00010270"/>
    </source>
</evidence>
<dbReference type="RefSeq" id="WP_269908093.1">
    <property type="nucleotide sequence ID" value="NZ_JAPFQA010000018.1"/>
</dbReference>
<evidence type="ECO:0000313" key="9">
    <source>
        <dbReference type="Proteomes" id="UP001152178"/>
    </source>
</evidence>
<evidence type="ECO:0000256" key="4">
    <source>
        <dbReference type="ARBA" id="ARBA00022475"/>
    </source>
</evidence>